<proteinExistence type="predicted"/>
<reference evidence="2" key="1">
    <citation type="submission" date="2016-01" db="EMBL/GenBank/DDBJ databases">
        <authorList>
            <person name="Peeters C."/>
        </authorList>
    </citation>
    <scope>NUCLEOTIDE SEQUENCE [LARGE SCALE GENOMIC DNA]</scope>
    <source>
        <strain evidence="2">LMG 29323</strain>
    </source>
</reference>
<dbReference type="EMBL" id="FCOE02000068">
    <property type="protein sequence ID" value="SAL01535.1"/>
    <property type="molecule type" value="Genomic_DNA"/>
</dbReference>
<keyword evidence="3" id="KW-1185">Reference proteome</keyword>
<feature type="region of interest" description="Disordered" evidence="1">
    <location>
        <begin position="1"/>
        <end position="21"/>
    </location>
</feature>
<dbReference type="AlphaFoldDB" id="A0A158E3T0"/>
<organism evidence="2 3">
    <name type="scientific">Caballeronia pedi</name>
    <dbReference type="NCBI Taxonomy" id="1777141"/>
    <lineage>
        <taxon>Bacteria</taxon>
        <taxon>Pseudomonadati</taxon>
        <taxon>Pseudomonadota</taxon>
        <taxon>Betaproteobacteria</taxon>
        <taxon>Burkholderiales</taxon>
        <taxon>Burkholderiaceae</taxon>
        <taxon>Caballeronia</taxon>
    </lineage>
</organism>
<evidence type="ECO:0000313" key="3">
    <source>
        <dbReference type="Proteomes" id="UP000054911"/>
    </source>
</evidence>
<gene>
    <name evidence="2" type="ORF">AWB80_08147</name>
</gene>
<dbReference type="Proteomes" id="UP000054911">
    <property type="component" value="Unassembled WGS sequence"/>
</dbReference>
<protein>
    <submittedName>
        <fullName evidence="2">Uncharacterized protein</fullName>
    </submittedName>
</protein>
<dbReference type="RefSeq" id="WP_061180316.1">
    <property type="nucleotide sequence ID" value="NZ_FCOE02000068.1"/>
</dbReference>
<feature type="compositionally biased region" description="Polar residues" evidence="1">
    <location>
        <begin position="1"/>
        <end position="13"/>
    </location>
</feature>
<evidence type="ECO:0000313" key="2">
    <source>
        <dbReference type="EMBL" id="SAL01535.1"/>
    </source>
</evidence>
<name>A0A158E3T0_9BURK</name>
<accession>A0A158E3T0</accession>
<comment type="caution">
    <text evidence="2">The sequence shown here is derived from an EMBL/GenBank/DDBJ whole genome shotgun (WGS) entry which is preliminary data.</text>
</comment>
<dbReference type="STRING" id="1777141.AWB80_08147"/>
<sequence length="100" mass="10898">MQNIAKQQGSIQMGNMPPESPRELTAAITSLDAVISTIQADQYALESRLSPILDSQLSGSDSVGDAVLTPHTLAGQIRLIEERLHAIRQVQRSVIDRLHV</sequence>
<evidence type="ECO:0000256" key="1">
    <source>
        <dbReference type="SAM" id="MobiDB-lite"/>
    </source>
</evidence>